<dbReference type="Pfam" id="PF13711">
    <property type="entry name" value="DUF4160"/>
    <property type="match status" value="1"/>
</dbReference>
<accession>A0ABW9KXE6</accession>
<dbReference type="InterPro" id="IPR025427">
    <property type="entry name" value="DUF4160"/>
</dbReference>
<name>A0ABW9KXE6_XANCT</name>
<organism evidence="1 2">
    <name type="scientific">Xanthomonas translucens pv. translucens</name>
    <dbReference type="NCBI Taxonomy" id="134875"/>
    <lineage>
        <taxon>Bacteria</taxon>
        <taxon>Pseudomonadati</taxon>
        <taxon>Pseudomonadota</taxon>
        <taxon>Gammaproteobacteria</taxon>
        <taxon>Lysobacterales</taxon>
        <taxon>Lysobacteraceae</taxon>
        <taxon>Xanthomonas</taxon>
        <taxon>Xanthomonas translucens group</taxon>
    </lineage>
</organism>
<dbReference type="Proteomes" id="UP001635788">
    <property type="component" value="Unassembled WGS sequence"/>
</dbReference>
<evidence type="ECO:0000313" key="2">
    <source>
        <dbReference type="Proteomes" id="UP001635788"/>
    </source>
</evidence>
<keyword evidence="2" id="KW-1185">Reference proteome</keyword>
<sequence>MTKPTHAPGTAPPRLRRCNGCTIWDRADHRPFRQQRRHAVRSRPLSTPFHVRTKDGREALTVIETLAVLSGHLSRRELSAALEWAAANKAACVTRWQELNP</sequence>
<gene>
    <name evidence="1" type="ORF">ACK3FC_14800</name>
</gene>
<proteinExistence type="predicted"/>
<reference evidence="1 2" key="1">
    <citation type="submission" date="2024-12" db="EMBL/GenBank/DDBJ databases">
        <authorList>
            <person name="Alaofin S."/>
            <person name="Velasco D."/>
            <person name="Li D."/>
            <person name="Baldwin T."/>
            <person name="Liu Z."/>
            <person name="Schachterle J.K."/>
        </authorList>
    </citation>
    <scope>NUCLEOTIDE SEQUENCE [LARGE SCALE GENOMIC DNA]</scope>
    <source>
        <strain evidence="1 2">B1</strain>
    </source>
</reference>
<dbReference type="EMBL" id="JBKAMQ010000002">
    <property type="protein sequence ID" value="MFN6508458.1"/>
    <property type="molecule type" value="Genomic_DNA"/>
</dbReference>
<protein>
    <submittedName>
        <fullName evidence="1">DUF4160 domain-containing protein</fullName>
    </submittedName>
</protein>
<evidence type="ECO:0000313" key="1">
    <source>
        <dbReference type="EMBL" id="MFN6508458.1"/>
    </source>
</evidence>
<comment type="caution">
    <text evidence="1">The sequence shown here is derived from an EMBL/GenBank/DDBJ whole genome shotgun (WGS) entry which is preliminary data.</text>
</comment>
<dbReference type="RefSeq" id="WP_256046919.1">
    <property type="nucleotide sequence ID" value="NZ_CP064003.1"/>
</dbReference>